<dbReference type="InterPro" id="IPR017907">
    <property type="entry name" value="Znf_RING_CS"/>
</dbReference>
<dbReference type="GO" id="GO:0061630">
    <property type="term" value="F:ubiquitin protein ligase activity"/>
    <property type="evidence" value="ECO:0007669"/>
    <property type="project" value="UniProtKB-EC"/>
</dbReference>
<dbReference type="GO" id="GO:0051321">
    <property type="term" value="P:meiotic cell cycle"/>
    <property type="evidence" value="ECO:0007669"/>
    <property type="project" value="UniProtKB-KW"/>
</dbReference>
<dbReference type="GO" id="GO:0005634">
    <property type="term" value="C:nucleus"/>
    <property type="evidence" value="ECO:0007669"/>
    <property type="project" value="UniProtKB-SubCell"/>
</dbReference>
<organism evidence="28 29">
    <name type="scientific">Naja naja</name>
    <name type="common">Indian cobra</name>
    <dbReference type="NCBI Taxonomy" id="35670"/>
    <lineage>
        <taxon>Eukaryota</taxon>
        <taxon>Metazoa</taxon>
        <taxon>Chordata</taxon>
        <taxon>Craniata</taxon>
        <taxon>Vertebrata</taxon>
        <taxon>Euteleostomi</taxon>
        <taxon>Lepidosauria</taxon>
        <taxon>Squamata</taxon>
        <taxon>Bifurcata</taxon>
        <taxon>Unidentata</taxon>
        <taxon>Episquamata</taxon>
        <taxon>Toxicofera</taxon>
        <taxon>Serpentes</taxon>
        <taxon>Colubroidea</taxon>
        <taxon>Elapidae</taxon>
        <taxon>Elapinae</taxon>
        <taxon>Naja</taxon>
    </lineage>
</organism>
<dbReference type="AlphaFoldDB" id="A0A8C6VLJ8"/>
<dbReference type="FunFam" id="2.60.40.10:FF:000198">
    <property type="entry name" value="Tripartite motif-containing protein 2"/>
    <property type="match status" value="1"/>
</dbReference>
<accession>A0A8C6VLJ8</accession>
<dbReference type="InterPro" id="IPR013783">
    <property type="entry name" value="Ig-like_fold"/>
</dbReference>
<evidence type="ECO:0000256" key="13">
    <source>
        <dbReference type="ARBA" id="ARBA00022843"/>
    </source>
</evidence>
<dbReference type="Gene3D" id="2.60.40.10">
    <property type="entry name" value="Immunoglobulins"/>
    <property type="match status" value="1"/>
</dbReference>
<feature type="repeat" description="NHL" evidence="23">
    <location>
        <begin position="656"/>
        <end position="694"/>
    </location>
</feature>
<evidence type="ECO:0000313" key="29">
    <source>
        <dbReference type="Proteomes" id="UP000694559"/>
    </source>
</evidence>
<dbReference type="InterPro" id="IPR017868">
    <property type="entry name" value="Filamin/ABP280_repeat-like"/>
</dbReference>
<evidence type="ECO:0000256" key="14">
    <source>
        <dbReference type="ARBA" id="ARBA00023054"/>
    </source>
</evidence>
<keyword evidence="6" id="KW-0597">Phosphoprotein</keyword>
<evidence type="ECO:0000256" key="21">
    <source>
        <dbReference type="PROSITE-ProRule" id="PRU00024"/>
    </source>
</evidence>
<comment type="pathway">
    <text evidence="3">Protein modification; protein ubiquitination.</text>
</comment>
<dbReference type="FunFam" id="3.30.160.60:FF:000154">
    <property type="entry name" value="Tripartite motif-containing protein 2"/>
    <property type="match status" value="1"/>
</dbReference>
<dbReference type="Gene3D" id="3.30.40.10">
    <property type="entry name" value="Zinc/RING finger domain, C3HC4 (zinc finger)"/>
    <property type="match status" value="1"/>
</dbReference>
<dbReference type="Gene3D" id="2.120.10.30">
    <property type="entry name" value="TolB, C-terminal domain"/>
    <property type="match status" value="2"/>
</dbReference>
<evidence type="ECO:0000256" key="2">
    <source>
        <dbReference type="ARBA" id="ARBA00004123"/>
    </source>
</evidence>
<keyword evidence="9" id="KW-0677">Repeat</keyword>
<protein>
    <recommendedName>
        <fullName evidence="17">Tripartite motif-containing protein 2</fullName>
        <ecNumber evidence="5">2.3.2.27</ecNumber>
    </recommendedName>
    <alternativeName>
        <fullName evidence="18">E3 ubiquitin-protein ligase TRIM2</fullName>
    </alternativeName>
    <alternativeName>
        <fullName evidence="19">RING-type E3 ubiquitin transferase TRIM2</fullName>
    </alternativeName>
</protein>
<evidence type="ECO:0000256" key="4">
    <source>
        <dbReference type="ARBA" id="ARBA00008518"/>
    </source>
</evidence>
<evidence type="ECO:0000256" key="3">
    <source>
        <dbReference type="ARBA" id="ARBA00004906"/>
    </source>
</evidence>
<keyword evidence="15" id="KW-0539">Nucleus</keyword>
<dbReference type="GO" id="GO:0043523">
    <property type="term" value="P:regulation of neuron apoptotic process"/>
    <property type="evidence" value="ECO:0007669"/>
    <property type="project" value="Ensembl"/>
</dbReference>
<dbReference type="GO" id="GO:0008270">
    <property type="term" value="F:zinc ion binding"/>
    <property type="evidence" value="ECO:0007669"/>
    <property type="project" value="UniProtKB-KW"/>
</dbReference>
<dbReference type="InterPro" id="IPR040453">
    <property type="entry name" value="Mnd1_HTH"/>
</dbReference>
<keyword evidence="12" id="KW-0862">Zinc</keyword>
<dbReference type="Pfam" id="PF13445">
    <property type="entry name" value="zf-RING_UBOX"/>
    <property type="match status" value="1"/>
</dbReference>
<feature type="repeat" description="NHL" evidence="23">
    <location>
        <begin position="473"/>
        <end position="516"/>
    </location>
</feature>
<feature type="repeat" description="NHL" evidence="23">
    <location>
        <begin position="564"/>
        <end position="605"/>
    </location>
</feature>
<evidence type="ECO:0000256" key="17">
    <source>
        <dbReference type="ARBA" id="ARBA00039484"/>
    </source>
</evidence>
<dbReference type="Pfam" id="PF18517">
    <property type="entry name" value="LZ3wCH"/>
    <property type="match status" value="1"/>
</dbReference>
<evidence type="ECO:0000256" key="19">
    <source>
        <dbReference type="ARBA" id="ARBA00043214"/>
    </source>
</evidence>
<dbReference type="InterPro" id="IPR027370">
    <property type="entry name" value="Znf-RING_euk"/>
</dbReference>
<keyword evidence="13" id="KW-0832">Ubl conjugation</keyword>
<evidence type="ECO:0000256" key="24">
    <source>
        <dbReference type="SAM" id="Coils"/>
    </source>
</evidence>
<evidence type="ECO:0000256" key="15">
    <source>
        <dbReference type="ARBA" id="ARBA00023242"/>
    </source>
</evidence>
<dbReference type="InterPro" id="IPR003649">
    <property type="entry name" value="Bbox_C"/>
</dbReference>
<dbReference type="Gene3D" id="3.30.160.60">
    <property type="entry name" value="Classic Zinc Finger"/>
    <property type="match status" value="1"/>
</dbReference>
<dbReference type="InterPro" id="IPR001298">
    <property type="entry name" value="Filamin/ABP280_rpt"/>
</dbReference>
<dbReference type="Pfam" id="PF01436">
    <property type="entry name" value="NHL"/>
    <property type="match status" value="5"/>
</dbReference>
<reference evidence="28" key="2">
    <citation type="submission" date="2025-09" db="UniProtKB">
        <authorList>
            <consortium name="Ensembl"/>
        </authorList>
    </citation>
    <scope>IDENTIFICATION</scope>
</reference>
<dbReference type="FunFam" id="2.120.10.30:FF:000007">
    <property type="entry name" value="Putative tripartite motif-containing protein 2"/>
    <property type="match status" value="1"/>
</dbReference>
<dbReference type="InterPro" id="IPR000315">
    <property type="entry name" value="Znf_B-box"/>
</dbReference>
<dbReference type="GO" id="GO:0005737">
    <property type="term" value="C:cytoplasm"/>
    <property type="evidence" value="ECO:0007669"/>
    <property type="project" value="Ensembl"/>
</dbReference>
<dbReference type="SUPFAM" id="SSF57845">
    <property type="entry name" value="B-box zinc-binding domain"/>
    <property type="match status" value="1"/>
</dbReference>
<evidence type="ECO:0000256" key="10">
    <source>
        <dbReference type="ARBA" id="ARBA00022771"/>
    </source>
</evidence>
<dbReference type="GO" id="GO:0000209">
    <property type="term" value="P:protein polyubiquitination"/>
    <property type="evidence" value="ECO:0007669"/>
    <property type="project" value="TreeGrafter"/>
</dbReference>
<keyword evidence="8" id="KW-0479">Metal-binding</keyword>
<dbReference type="InterPro" id="IPR057750">
    <property type="entry name" value="TRIM2/3_C"/>
</dbReference>
<dbReference type="Pfam" id="PF00630">
    <property type="entry name" value="Filamin"/>
    <property type="match status" value="1"/>
</dbReference>
<evidence type="ECO:0000256" key="20">
    <source>
        <dbReference type="ARBA" id="ARBA00046514"/>
    </source>
</evidence>
<dbReference type="Proteomes" id="UP000694559">
    <property type="component" value="Unplaced"/>
</dbReference>
<dbReference type="InterPro" id="IPR014756">
    <property type="entry name" value="Ig_E-set"/>
</dbReference>
<dbReference type="SMART" id="SM00557">
    <property type="entry name" value="IG_FLMN"/>
    <property type="match status" value="1"/>
</dbReference>
<dbReference type="CDD" id="cd14960">
    <property type="entry name" value="NHL_TRIM2_like"/>
    <property type="match status" value="1"/>
</dbReference>
<comment type="subcellular location">
    <subcellularLocation>
        <location evidence="2">Nucleus</location>
    </subcellularLocation>
</comment>
<dbReference type="PROSITE" id="PS50194">
    <property type="entry name" value="FILAMIN_REPEAT"/>
    <property type="match status" value="1"/>
</dbReference>
<dbReference type="GeneTree" id="ENSGT00940000155905"/>
<dbReference type="InterPro" id="IPR011042">
    <property type="entry name" value="6-blade_b-propeller_TolB-like"/>
</dbReference>
<dbReference type="InterPro" id="IPR001258">
    <property type="entry name" value="NHL_repeat"/>
</dbReference>
<proteinExistence type="inferred from homology"/>
<dbReference type="PANTHER" id="PTHR24104">
    <property type="entry name" value="E3 UBIQUITIN-PROTEIN LIGASE NHLRC1-RELATED"/>
    <property type="match status" value="1"/>
</dbReference>
<keyword evidence="11" id="KW-0833">Ubl conjugation pathway</keyword>
<dbReference type="InterPro" id="IPR040661">
    <property type="entry name" value="LZ3wCH"/>
</dbReference>
<evidence type="ECO:0000256" key="25">
    <source>
        <dbReference type="SAM" id="MobiDB-lite"/>
    </source>
</evidence>
<keyword evidence="7" id="KW-0808">Transferase</keyword>
<dbReference type="InterPro" id="IPR001841">
    <property type="entry name" value="Znf_RING"/>
</dbReference>
<dbReference type="PROSITE" id="PS00518">
    <property type="entry name" value="ZF_RING_1"/>
    <property type="match status" value="1"/>
</dbReference>
<gene>
    <name evidence="28" type="primary">TRIM2</name>
</gene>
<reference evidence="28" key="1">
    <citation type="submission" date="2025-08" db="UniProtKB">
        <authorList>
            <consortium name="Ensembl"/>
        </authorList>
    </citation>
    <scope>IDENTIFICATION</scope>
</reference>
<keyword evidence="14 24" id="KW-0175">Coiled coil</keyword>
<dbReference type="PROSITE" id="PS51125">
    <property type="entry name" value="NHL"/>
    <property type="match status" value="5"/>
</dbReference>
<dbReference type="GO" id="GO:0043161">
    <property type="term" value="P:proteasome-mediated ubiquitin-dependent protein catabolic process"/>
    <property type="evidence" value="ECO:0007669"/>
    <property type="project" value="TreeGrafter"/>
</dbReference>
<dbReference type="OMA" id="ECRLRFG"/>
<feature type="domain" description="RING-type" evidence="26">
    <location>
        <begin position="23"/>
        <end position="64"/>
    </location>
</feature>
<evidence type="ECO:0000313" key="28">
    <source>
        <dbReference type="Ensembl" id="ENSNNAP00000008341.1"/>
    </source>
</evidence>
<evidence type="ECO:0000256" key="22">
    <source>
        <dbReference type="PROSITE-ProRule" id="PRU00087"/>
    </source>
</evidence>
<evidence type="ECO:0000256" key="12">
    <source>
        <dbReference type="ARBA" id="ARBA00022833"/>
    </source>
</evidence>
<name>A0A8C6VLJ8_NAJNA</name>
<dbReference type="SUPFAM" id="SSF81296">
    <property type="entry name" value="E set domains"/>
    <property type="match status" value="1"/>
</dbReference>
<keyword evidence="29" id="KW-1185">Reference proteome</keyword>
<evidence type="ECO:0000256" key="16">
    <source>
        <dbReference type="ARBA" id="ARBA00023254"/>
    </source>
</evidence>
<feature type="repeat" description="Filamin" evidence="22">
    <location>
        <begin position="320"/>
        <end position="421"/>
    </location>
</feature>
<dbReference type="GO" id="GO:0006310">
    <property type="term" value="P:DNA recombination"/>
    <property type="evidence" value="ECO:0007669"/>
    <property type="project" value="UniProtKB-KW"/>
</dbReference>
<comment type="subunit">
    <text evidence="20">Forms homooligomers. Interacts with TRIM3; this interaction reduces TRIM2 activity. Interacts with myosin V; myosin V may not be a substrate for ubiquitination. Interacts with NEFL. Interacts with phosphorylated BCL2L11. Interacts with SIRPA.</text>
</comment>
<evidence type="ECO:0000256" key="11">
    <source>
        <dbReference type="ARBA" id="ARBA00022786"/>
    </source>
</evidence>
<comment type="similarity">
    <text evidence="4">Belongs to the TRIM/RBCC family.</text>
</comment>
<evidence type="ECO:0000256" key="7">
    <source>
        <dbReference type="ARBA" id="ARBA00022679"/>
    </source>
</evidence>
<evidence type="ECO:0000259" key="27">
    <source>
        <dbReference type="PROSITE" id="PS50119"/>
    </source>
</evidence>
<feature type="domain" description="B box-type" evidence="27">
    <location>
        <begin position="113"/>
        <end position="154"/>
    </location>
</feature>
<dbReference type="PANTHER" id="PTHR24104:SF58">
    <property type="entry name" value="TRIPARTITE MOTIF-CONTAINING PROTEIN 2"/>
    <property type="match status" value="1"/>
</dbReference>
<sequence length="898" mass="99901">MASEGSNIPSPVVRQIDKQFLICSICLDRYKNPKVLPCLHTFCERCLQNYIPAHSLTLSCPVCRQTSILPEKGVSALQNNFFITNLMDVLQRTPDSSIEEAAILETVTAVASGKPLSCPNHEGNLMEFYCQSCETAMCQECTVGEHAEHPTVPLKDVVEQHKASLQTQLDAVNKRLPEIDTALHFISEIIHQLTNQKTSIVDEIHSTFDELQKTLNVRKSVLLMELEVNYGLKHKVLQNQLDTLLEGQENIKSCSNFTAQALSHGTETEVLLVKKQMSDKLNDLADQEFPLQPRENDQLDFIVETEGLKKSIHNLGTILTTNAVASETVATGEGLKQTVIGQPMSVTITTKDKDGELCKTGNACLTAELSTPDGSVADGEILDNKNGTYEFLYTLQKEGDFILSLRLYDQHIKGSPFKLKVIRSADVSPTTEGVKRRVKSPGSGHVKQKAVKRPASMYSTGKKKENPIEDDLIFRVGTKGRNKGEFTNLQGVAASTNGKILIADSNNQCVQIFSTDGQFKNRFGVRGRSPGQLQRPTGVAVHPCGDIIIADYDNKWVSIFSSDGKFKAKIGSGKLMGPKGVSVDRNGHIIVVDNKACCVFIFQPNGKIVTRFGSRGNGDKQFAGPHFAAVNHNNEIIITDFHNHSVKVFNQEGEFLLKFGSNGEGNGQFNAPTGVAVDSNGNIIVADWGNSRIQSKKRGLSVEEKRTRMMEIFFETKDVFQLKDIEKIASKEKGITSMSVKDILQSLVDDGMVDTDRIGTSNYFWAFPSKALHTRKCKLEELQNQFSDYCQKKKDLEESTKQSKIGRQDTAERAALIKELSALQQKKDHLKTEVDKYKECDPDIVEEIRQANKIAKEAANRWTDNIFAVKSWAKRKFGFEDNKIDKTFGIPEDFDYID</sequence>
<feature type="region of interest" description="Disordered" evidence="25">
    <location>
        <begin position="432"/>
        <end position="462"/>
    </location>
</feature>
<comment type="catalytic activity">
    <reaction evidence="1">
        <text>S-ubiquitinyl-[E2 ubiquitin-conjugating enzyme]-L-cysteine + [acceptor protein]-L-lysine = [E2 ubiquitin-conjugating enzyme]-L-cysteine + N(6)-ubiquitinyl-[acceptor protein]-L-lysine.</text>
        <dbReference type="EC" id="2.3.2.27"/>
    </reaction>
</comment>
<evidence type="ECO:0000256" key="6">
    <source>
        <dbReference type="ARBA" id="ARBA00022553"/>
    </source>
</evidence>
<keyword evidence="10 21" id="KW-0863">Zinc-finger</keyword>
<feature type="repeat" description="NHL" evidence="23">
    <location>
        <begin position="520"/>
        <end position="563"/>
    </location>
</feature>
<evidence type="ECO:0000256" key="18">
    <source>
        <dbReference type="ARBA" id="ARBA00041590"/>
    </source>
</evidence>
<keyword evidence="16" id="KW-0469">Meiosis</keyword>
<evidence type="ECO:0000256" key="23">
    <source>
        <dbReference type="PROSITE-ProRule" id="PRU00504"/>
    </source>
</evidence>
<dbReference type="SUPFAM" id="SSF101898">
    <property type="entry name" value="NHL repeat"/>
    <property type="match status" value="1"/>
</dbReference>
<dbReference type="Pfam" id="PF03962">
    <property type="entry name" value="Mnd1"/>
    <property type="match status" value="1"/>
</dbReference>
<feature type="coiled-coil region" evidence="24">
    <location>
        <begin position="779"/>
        <end position="865"/>
    </location>
</feature>
<evidence type="ECO:0000259" key="26">
    <source>
        <dbReference type="PROSITE" id="PS50089"/>
    </source>
</evidence>
<dbReference type="SUPFAM" id="SSF57850">
    <property type="entry name" value="RING/U-box"/>
    <property type="match status" value="1"/>
</dbReference>
<dbReference type="CDD" id="cd16767">
    <property type="entry name" value="RING-HC_TRIM2"/>
    <property type="match status" value="1"/>
</dbReference>
<dbReference type="InterPro" id="IPR050952">
    <property type="entry name" value="TRIM-NHL_E3_ligases"/>
</dbReference>
<dbReference type="SMART" id="SM00336">
    <property type="entry name" value="BBOX"/>
    <property type="match status" value="1"/>
</dbReference>
<evidence type="ECO:0000256" key="1">
    <source>
        <dbReference type="ARBA" id="ARBA00000900"/>
    </source>
</evidence>
<dbReference type="Pfam" id="PF00643">
    <property type="entry name" value="zf-B_box"/>
    <property type="match status" value="1"/>
</dbReference>
<dbReference type="OrthoDB" id="342730at2759"/>
<dbReference type="EC" id="2.3.2.27" evidence="5"/>
<dbReference type="SMART" id="SM00184">
    <property type="entry name" value="RING"/>
    <property type="match status" value="1"/>
</dbReference>
<evidence type="ECO:0000256" key="9">
    <source>
        <dbReference type="ARBA" id="ARBA00022737"/>
    </source>
</evidence>
<dbReference type="GO" id="GO:1990830">
    <property type="term" value="P:cellular response to leukemia inhibitory factor"/>
    <property type="evidence" value="ECO:0007669"/>
    <property type="project" value="Ensembl"/>
</dbReference>
<feature type="repeat" description="NHL" evidence="23">
    <location>
        <begin position="609"/>
        <end position="652"/>
    </location>
</feature>
<evidence type="ECO:0000256" key="5">
    <source>
        <dbReference type="ARBA" id="ARBA00012483"/>
    </source>
</evidence>
<dbReference type="InterPro" id="IPR013083">
    <property type="entry name" value="Znf_RING/FYVE/PHD"/>
</dbReference>
<dbReference type="PROSITE" id="PS50089">
    <property type="entry name" value="ZF_RING_2"/>
    <property type="match status" value="1"/>
</dbReference>
<dbReference type="PROSITE" id="PS50119">
    <property type="entry name" value="ZF_BBOX"/>
    <property type="match status" value="1"/>
</dbReference>
<dbReference type="SMART" id="SM00502">
    <property type="entry name" value="BBC"/>
    <property type="match status" value="1"/>
</dbReference>
<dbReference type="FunFam" id="3.30.40.10:FF:000032">
    <property type="entry name" value="Tripartite motif containing 2"/>
    <property type="match status" value="1"/>
</dbReference>
<evidence type="ECO:0000256" key="8">
    <source>
        <dbReference type="ARBA" id="ARBA00022723"/>
    </source>
</evidence>
<dbReference type="Ensembl" id="ENSNNAT00000008744.1">
    <property type="protein sequence ID" value="ENSNNAP00000008341.1"/>
    <property type="gene ID" value="ENSNNAG00000005557.1"/>
</dbReference>